<evidence type="ECO:0000313" key="2">
    <source>
        <dbReference type="EMBL" id="MDX8153831.1"/>
    </source>
</evidence>
<organism evidence="2 3">
    <name type="scientific">Patulibacter brassicae</name>
    <dbReference type="NCBI Taxonomy" id="1705717"/>
    <lineage>
        <taxon>Bacteria</taxon>
        <taxon>Bacillati</taxon>
        <taxon>Actinomycetota</taxon>
        <taxon>Thermoleophilia</taxon>
        <taxon>Solirubrobacterales</taxon>
        <taxon>Patulibacteraceae</taxon>
        <taxon>Patulibacter</taxon>
    </lineage>
</organism>
<dbReference type="InterPro" id="IPR036291">
    <property type="entry name" value="NAD(P)-bd_dom_sf"/>
</dbReference>
<dbReference type="SUPFAM" id="SSF51735">
    <property type="entry name" value="NAD(P)-binding Rossmann-fold domains"/>
    <property type="match status" value="1"/>
</dbReference>
<sequence>MTREERRTGPVVVYGATGYTGRLVAEELLARGERVVLSGRSAERLDALAERLGEGVEDVVPAALDDAAALRDAAGRGPVLANCAGPFARTGDAVLAAATAAGAHYLDTTGEQHWMRRVFDHHDGALRAAGVAAIPGMGFDYVPGDLLCHLVGRELQPLRRVTVAYDTQDFGMTRGTMRSALEMMDGRDVVYEGGRWRTGGARPVREHARFPAPLGRRLVARYPAGEILTVPRHLQVREVVARLTAVSIAPRVVAPVLPAATPVLSRLLRGRLKGALDAAIGRLPEGPPEGERRAVRWTIVAIAEGEGGQRAAGVVTGPDIYGLTAHTIAEGAQRLAAPTFTGVGALGPAGAFDAAELLDALAPFGVQWRRDDALAA</sequence>
<keyword evidence="3" id="KW-1185">Reference proteome</keyword>
<proteinExistence type="predicted"/>
<name>A0ABU4VPP2_9ACTN</name>
<dbReference type="RefSeq" id="WP_319955980.1">
    <property type="nucleotide sequence ID" value="NZ_JAXAVX010000022.1"/>
</dbReference>
<gene>
    <name evidence="2" type="ORF">SK069_19695</name>
</gene>
<feature type="domain" description="Saccharopine dehydrogenase NADP binding" evidence="1">
    <location>
        <begin position="11"/>
        <end position="118"/>
    </location>
</feature>
<protein>
    <submittedName>
        <fullName evidence="2">Saccharopine dehydrogenase NADP-binding domain-containing protein</fullName>
    </submittedName>
</protein>
<dbReference type="PANTHER" id="PTHR43781:SF1">
    <property type="entry name" value="SACCHAROPINE DEHYDROGENASE"/>
    <property type="match status" value="1"/>
</dbReference>
<dbReference type="Gene3D" id="3.40.50.720">
    <property type="entry name" value="NAD(P)-binding Rossmann-like Domain"/>
    <property type="match status" value="1"/>
</dbReference>
<dbReference type="PANTHER" id="PTHR43781">
    <property type="entry name" value="SACCHAROPINE DEHYDROGENASE"/>
    <property type="match status" value="1"/>
</dbReference>
<accession>A0ABU4VPP2</accession>
<dbReference type="Pfam" id="PF03435">
    <property type="entry name" value="Sacchrp_dh_NADP"/>
    <property type="match status" value="1"/>
</dbReference>
<dbReference type="Proteomes" id="UP001277761">
    <property type="component" value="Unassembled WGS sequence"/>
</dbReference>
<comment type="caution">
    <text evidence="2">The sequence shown here is derived from an EMBL/GenBank/DDBJ whole genome shotgun (WGS) entry which is preliminary data.</text>
</comment>
<dbReference type="EMBL" id="JAXAVX010000022">
    <property type="protein sequence ID" value="MDX8153831.1"/>
    <property type="molecule type" value="Genomic_DNA"/>
</dbReference>
<reference evidence="2 3" key="1">
    <citation type="submission" date="2023-11" db="EMBL/GenBank/DDBJ databases">
        <authorList>
            <person name="Xu M."/>
            <person name="Jiang T."/>
        </authorList>
    </citation>
    <scope>NUCLEOTIDE SEQUENCE [LARGE SCALE GENOMIC DNA]</scope>
    <source>
        <strain evidence="2 3">SD</strain>
    </source>
</reference>
<evidence type="ECO:0000313" key="3">
    <source>
        <dbReference type="Proteomes" id="UP001277761"/>
    </source>
</evidence>
<dbReference type="InterPro" id="IPR005097">
    <property type="entry name" value="Sacchrp_dh_NADP-bd"/>
</dbReference>
<evidence type="ECO:0000259" key="1">
    <source>
        <dbReference type="Pfam" id="PF03435"/>
    </source>
</evidence>